<dbReference type="SUPFAM" id="SSF52374">
    <property type="entry name" value="Nucleotidylyl transferase"/>
    <property type="match status" value="1"/>
</dbReference>
<dbReference type="EC" id="6.1.1.1" evidence="1"/>
<sequence length="120" mass="13845">MIAKNKQLQEIKRGTVEILVEEEFIERLRQEKPLKVKVGFDPTAPDLHIGHTVIINKMRQFQEFGHEVIFLIGDFTGMIGDPSGVNETRPVLTKEQIAENARTYESQIFKILDPKKTRIE</sequence>
<dbReference type="AlphaFoldDB" id="A0A382DBF3"/>
<dbReference type="InterPro" id="IPR001412">
    <property type="entry name" value="aa-tRNA-synth_I_CS"/>
</dbReference>
<dbReference type="InterPro" id="IPR014729">
    <property type="entry name" value="Rossmann-like_a/b/a_fold"/>
</dbReference>
<dbReference type="GO" id="GO:0004831">
    <property type="term" value="F:tyrosine-tRNA ligase activity"/>
    <property type="evidence" value="ECO:0007669"/>
    <property type="project" value="UniProtKB-EC"/>
</dbReference>
<gene>
    <name evidence="8" type="ORF">METZ01_LOCUS187807</name>
</gene>
<dbReference type="GO" id="GO:0006437">
    <property type="term" value="P:tyrosyl-tRNA aminoacylation"/>
    <property type="evidence" value="ECO:0007669"/>
    <property type="project" value="InterPro"/>
</dbReference>
<protein>
    <recommendedName>
        <fullName evidence="1">tyrosine--tRNA ligase</fullName>
        <ecNumber evidence="1">6.1.1.1</ecNumber>
    </recommendedName>
</protein>
<dbReference type="Pfam" id="PF00579">
    <property type="entry name" value="tRNA-synt_1b"/>
    <property type="match status" value="1"/>
</dbReference>
<keyword evidence="4" id="KW-0067">ATP-binding</keyword>
<dbReference type="PROSITE" id="PS00178">
    <property type="entry name" value="AA_TRNA_LIGASE_I"/>
    <property type="match status" value="1"/>
</dbReference>
<name>A0A382DBF3_9ZZZZ</name>
<keyword evidence="3" id="KW-0547">Nucleotide-binding</keyword>
<evidence type="ECO:0000256" key="4">
    <source>
        <dbReference type="ARBA" id="ARBA00022840"/>
    </source>
</evidence>
<evidence type="ECO:0000256" key="6">
    <source>
        <dbReference type="ARBA" id="ARBA00023146"/>
    </source>
</evidence>
<dbReference type="Gene3D" id="3.40.50.620">
    <property type="entry name" value="HUPs"/>
    <property type="match status" value="1"/>
</dbReference>
<evidence type="ECO:0000256" key="1">
    <source>
        <dbReference type="ARBA" id="ARBA00013160"/>
    </source>
</evidence>
<dbReference type="PANTHER" id="PTHR11766">
    <property type="entry name" value="TYROSYL-TRNA SYNTHETASE"/>
    <property type="match status" value="1"/>
</dbReference>
<dbReference type="EMBL" id="UINC01038236">
    <property type="protein sequence ID" value="SVB34953.1"/>
    <property type="molecule type" value="Genomic_DNA"/>
</dbReference>
<dbReference type="InterPro" id="IPR024088">
    <property type="entry name" value="Tyr-tRNA-ligase_bac-type"/>
</dbReference>
<keyword evidence="6" id="KW-0030">Aminoacyl-tRNA synthetase</keyword>
<dbReference type="GO" id="GO:0005829">
    <property type="term" value="C:cytosol"/>
    <property type="evidence" value="ECO:0007669"/>
    <property type="project" value="TreeGrafter"/>
</dbReference>
<dbReference type="InterPro" id="IPR002305">
    <property type="entry name" value="aa-tRNA-synth_Ic"/>
</dbReference>
<evidence type="ECO:0000256" key="7">
    <source>
        <dbReference type="ARBA" id="ARBA00048248"/>
    </source>
</evidence>
<reference evidence="8" key="1">
    <citation type="submission" date="2018-05" db="EMBL/GenBank/DDBJ databases">
        <authorList>
            <person name="Lanie J.A."/>
            <person name="Ng W.-L."/>
            <person name="Kazmierczak K.M."/>
            <person name="Andrzejewski T.M."/>
            <person name="Davidsen T.M."/>
            <person name="Wayne K.J."/>
            <person name="Tettelin H."/>
            <person name="Glass J.I."/>
            <person name="Rusch D."/>
            <person name="Podicherti R."/>
            <person name="Tsui H.-C.T."/>
            <person name="Winkler M.E."/>
        </authorList>
    </citation>
    <scope>NUCLEOTIDE SEQUENCE</scope>
</reference>
<dbReference type="PANTHER" id="PTHR11766:SF1">
    <property type="entry name" value="TYROSINE--TRNA LIGASE"/>
    <property type="match status" value="1"/>
</dbReference>
<organism evidence="8">
    <name type="scientific">marine metagenome</name>
    <dbReference type="NCBI Taxonomy" id="408172"/>
    <lineage>
        <taxon>unclassified sequences</taxon>
        <taxon>metagenomes</taxon>
        <taxon>ecological metagenomes</taxon>
    </lineage>
</organism>
<evidence type="ECO:0000256" key="5">
    <source>
        <dbReference type="ARBA" id="ARBA00022917"/>
    </source>
</evidence>
<evidence type="ECO:0000256" key="3">
    <source>
        <dbReference type="ARBA" id="ARBA00022741"/>
    </source>
</evidence>
<dbReference type="NCBIfam" id="TIGR00234">
    <property type="entry name" value="tyrS"/>
    <property type="match status" value="1"/>
</dbReference>
<proteinExistence type="predicted"/>
<keyword evidence="2" id="KW-0436">Ligase</keyword>
<dbReference type="GO" id="GO:0005524">
    <property type="term" value="F:ATP binding"/>
    <property type="evidence" value="ECO:0007669"/>
    <property type="project" value="UniProtKB-KW"/>
</dbReference>
<feature type="non-terminal residue" evidence="8">
    <location>
        <position position="120"/>
    </location>
</feature>
<dbReference type="InterPro" id="IPR002307">
    <property type="entry name" value="Tyr-tRNA-ligase"/>
</dbReference>
<evidence type="ECO:0000256" key="2">
    <source>
        <dbReference type="ARBA" id="ARBA00022598"/>
    </source>
</evidence>
<evidence type="ECO:0000313" key="8">
    <source>
        <dbReference type="EMBL" id="SVB34953.1"/>
    </source>
</evidence>
<keyword evidence="5" id="KW-0648">Protein biosynthesis</keyword>
<comment type="catalytic activity">
    <reaction evidence="7">
        <text>tRNA(Tyr) + L-tyrosine + ATP = L-tyrosyl-tRNA(Tyr) + AMP + diphosphate + H(+)</text>
        <dbReference type="Rhea" id="RHEA:10220"/>
        <dbReference type="Rhea" id="RHEA-COMP:9706"/>
        <dbReference type="Rhea" id="RHEA-COMP:9707"/>
        <dbReference type="ChEBI" id="CHEBI:15378"/>
        <dbReference type="ChEBI" id="CHEBI:30616"/>
        <dbReference type="ChEBI" id="CHEBI:33019"/>
        <dbReference type="ChEBI" id="CHEBI:58315"/>
        <dbReference type="ChEBI" id="CHEBI:78442"/>
        <dbReference type="ChEBI" id="CHEBI:78536"/>
        <dbReference type="ChEBI" id="CHEBI:456215"/>
        <dbReference type="EC" id="6.1.1.1"/>
    </reaction>
</comment>
<accession>A0A382DBF3</accession>